<dbReference type="Pfam" id="PF03739">
    <property type="entry name" value="LptF_LptG"/>
    <property type="match status" value="1"/>
</dbReference>
<name>X1FWK0_9ZZZZ</name>
<dbReference type="GO" id="GO:0043190">
    <property type="term" value="C:ATP-binding cassette (ABC) transporter complex"/>
    <property type="evidence" value="ECO:0007669"/>
    <property type="project" value="TreeGrafter"/>
</dbReference>
<evidence type="ECO:0008006" key="8">
    <source>
        <dbReference type="Google" id="ProtNLM"/>
    </source>
</evidence>
<evidence type="ECO:0000256" key="6">
    <source>
        <dbReference type="SAM" id="Phobius"/>
    </source>
</evidence>
<evidence type="ECO:0000256" key="2">
    <source>
        <dbReference type="ARBA" id="ARBA00022475"/>
    </source>
</evidence>
<dbReference type="PANTHER" id="PTHR33529">
    <property type="entry name" value="SLR0882 PROTEIN-RELATED"/>
    <property type="match status" value="1"/>
</dbReference>
<dbReference type="InterPro" id="IPR005495">
    <property type="entry name" value="LptG/LptF_permease"/>
</dbReference>
<evidence type="ECO:0000256" key="1">
    <source>
        <dbReference type="ARBA" id="ARBA00004651"/>
    </source>
</evidence>
<dbReference type="AlphaFoldDB" id="X1FWK0"/>
<proteinExistence type="predicted"/>
<sequence length="222" mass="25312">MNRVFELVYNIVGKGLSPYIVLKVFILSLPFIIALTVPMAVLVAVITVFGRSSQDFEIIALKTGGINLYKLIIPVLITVTLLSMGMVYFNNHILPESNHTVKNLLIDISEKKPTLRLKEGIFTSPFKGYDIYIRKINPRTSLLYDMLIYESKKGKITKVVIADSGRMGTSQDMIVLTLLDGEIHEIDPKDPLHYRKLSFKKQIITFPINDEFIEKERSYRSD</sequence>
<dbReference type="GO" id="GO:0015920">
    <property type="term" value="P:lipopolysaccharide transport"/>
    <property type="evidence" value="ECO:0007669"/>
    <property type="project" value="TreeGrafter"/>
</dbReference>
<keyword evidence="4 6" id="KW-1133">Transmembrane helix</keyword>
<evidence type="ECO:0000256" key="4">
    <source>
        <dbReference type="ARBA" id="ARBA00022989"/>
    </source>
</evidence>
<accession>X1FWK0</accession>
<evidence type="ECO:0000256" key="5">
    <source>
        <dbReference type="ARBA" id="ARBA00023136"/>
    </source>
</evidence>
<evidence type="ECO:0000256" key="3">
    <source>
        <dbReference type="ARBA" id="ARBA00022692"/>
    </source>
</evidence>
<evidence type="ECO:0000313" key="7">
    <source>
        <dbReference type="EMBL" id="GAH49981.1"/>
    </source>
</evidence>
<gene>
    <name evidence="7" type="ORF">S03H2_29619</name>
</gene>
<dbReference type="PANTHER" id="PTHR33529:SF6">
    <property type="entry name" value="YJGP_YJGQ FAMILY PERMEASE"/>
    <property type="match status" value="1"/>
</dbReference>
<comment type="subcellular location">
    <subcellularLocation>
        <location evidence="1">Cell membrane</location>
        <topology evidence="1">Multi-pass membrane protein</topology>
    </subcellularLocation>
</comment>
<protein>
    <recommendedName>
        <fullName evidence="8">YjgP/YjgQ family permease</fullName>
    </recommendedName>
</protein>
<feature type="transmembrane region" description="Helical" evidence="6">
    <location>
        <begin position="20"/>
        <end position="50"/>
    </location>
</feature>
<feature type="non-terminal residue" evidence="7">
    <location>
        <position position="222"/>
    </location>
</feature>
<reference evidence="7" key="1">
    <citation type="journal article" date="2014" name="Front. Microbiol.">
        <title>High frequency of phylogenetically diverse reductive dehalogenase-homologous genes in deep subseafloor sedimentary metagenomes.</title>
        <authorList>
            <person name="Kawai M."/>
            <person name="Futagami T."/>
            <person name="Toyoda A."/>
            <person name="Takaki Y."/>
            <person name="Nishi S."/>
            <person name="Hori S."/>
            <person name="Arai W."/>
            <person name="Tsubouchi T."/>
            <person name="Morono Y."/>
            <person name="Uchiyama I."/>
            <person name="Ito T."/>
            <person name="Fujiyama A."/>
            <person name="Inagaki F."/>
            <person name="Takami H."/>
        </authorList>
    </citation>
    <scope>NUCLEOTIDE SEQUENCE</scope>
    <source>
        <strain evidence="7">Expedition CK06-06</strain>
    </source>
</reference>
<feature type="transmembrane region" description="Helical" evidence="6">
    <location>
        <begin position="71"/>
        <end position="89"/>
    </location>
</feature>
<dbReference type="EMBL" id="BARU01017887">
    <property type="protein sequence ID" value="GAH49981.1"/>
    <property type="molecule type" value="Genomic_DNA"/>
</dbReference>
<comment type="caution">
    <text evidence="7">The sequence shown here is derived from an EMBL/GenBank/DDBJ whole genome shotgun (WGS) entry which is preliminary data.</text>
</comment>
<keyword evidence="5 6" id="KW-0472">Membrane</keyword>
<keyword evidence="3 6" id="KW-0812">Transmembrane</keyword>
<organism evidence="7">
    <name type="scientific">marine sediment metagenome</name>
    <dbReference type="NCBI Taxonomy" id="412755"/>
    <lineage>
        <taxon>unclassified sequences</taxon>
        <taxon>metagenomes</taxon>
        <taxon>ecological metagenomes</taxon>
    </lineage>
</organism>
<keyword evidence="2" id="KW-1003">Cell membrane</keyword>